<keyword evidence="2" id="KW-1185">Reference proteome</keyword>
<name>A0A7G9QG86_9SPHI</name>
<dbReference type="InterPro" id="IPR036188">
    <property type="entry name" value="FAD/NAD-bd_sf"/>
</dbReference>
<dbReference type="PRINTS" id="PR00411">
    <property type="entry name" value="PNDRDTASEI"/>
</dbReference>
<dbReference type="Proteomes" id="UP000515806">
    <property type="component" value="Chromosome"/>
</dbReference>
<gene>
    <name evidence="1" type="ORF">H9L23_25345</name>
</gene>
<dbReference type="SUPFAM" id="SSF51905">
    <property type="entry name" value="FAD/NAD(P)-binding domain"/>
    <property type="match status" value="1"/>
</dbReference>
<accession>A0A7G9QG86</accession>
<evidence type="ECO:0000313" key="1">
    <source>
        <dbReference type="EMBL" id="QNN42361.1"/>
    </source>
</evidence>
<reference evidence="1 2" key="1">
    <citation type="submission" date="2020-08" db="EMBL/GenBank/DDBJ databases">
        <title>Genome sequence of Pedobacter roseus KACC 11594T.</title>
        <authorList>
            <person name="Hyun D.-W."/>
            <person name="Bae J.-W."/>
        </authorList>
    </citation>
    <scope>NUCLEOTIDE SEQUENCE [LARGE SCALE GENOMIC DNA]</scope>
    <source>
        <strain evidence="1 2">KACC 11594</strain>
    </source>
</reference>
<dbReference type="KEGG" id="proe:H9L23_25345"/>
<protein>
    <submittedName>
        <fullName evidence="1">NAD(P)/FAD-dependent oxidoreductase</fullName>
    </submittedName>
</protein>
<dbReference type="Gene3D" id="3.50.50.60">
    <property type="entry name" value="FAD/NAD(P)-binding domain"/>
    <property type="match status" value="1"/>
</dbReference>
<proteinExistence type="predicted"/>
<dbReference type="EMBL" id="CP060723">
    <property type="protein sequence ID" value="QNN42361.1"/>
    <property type="molecule type" value="Genomic_DNA"/>
</dbReference>
<evidence type="ECO:0000313" key="2">
    <source>
        <dbReference type="Proteomes" id="UP000515806"/>
    </source>
</evidence>
<dbReference type="PANTHER" id="PTHR10668">
    <property type="entry name" value="PHYTOENE DEHYDROGENASE"/>
    <property type="match status" value="1"/>
</dbReference>
<dbReference type="RefSeq" id="WP_187592888.1">
    <property type="nucleotide sequence ID" value="NZ_CP060723.1"/>
</dbReference>
<organism evidence="1 2">
    <name type="scientific">Pedobacter roseus</name>
    <dbReference type="NCBI Taxonomy" id="336820"/>
    <lineage>
        <taxon>Bacteria</taxon>
        <taxon>Pseudomonadati</taxon>
        <taxon>Bacteroidota</taxon>
        <taxon>Sphingobacteriia</taxon>
        <taxon>Sphingobacteriales</taxon>
        <taxon>Sphingobacteriaceae</taxon>
        <taxon>Pedobacter</taxon>
    </lineage>
</organism>
<dbReference type="Pfam" id="PF13450">
    <property type="entry name" value="NAD_binding_8"/>
    <property type="match status" value="1"/>
</dbReference>
<dbReference type="PANTHER" id="PTHR10668:SF105">
    <property type="entry name" value="DEHYDROGENASE-RELATED"/>
    <property type="match status" value="1"/>
</dbReference>
<sequence>MKLEKRDYDAIVVGSGPNGLAAAILLQQQGLSVLIIEGKNVIGGGLSSAELTLPGFTHDVCSAIHPMALASPFFKTLPLADFGLEYLQPVLAAAHPFDDGSAAILDHSIQKTAEYLGGDAKTYTSLMESVTETWPLIDEDALGPLRFPKHPLAMAGFGLKALSSATGFVKRFKEQHARGLFAGMAAHAIQPLGNLSTTAIGLVLLAGGHLKGWPIPKGGSKFIAEALAGYFKSLGGKIETGTFVNALDQLPSADAVLFDVTPKQLLQIAGHKFSNIYKWQLERYRYGMGVFKVDWALDGAIPFTAEECRGAGTIHLGNTFEEIAAGELMTSKGQQAEKPYVLLAQQSLFDPSRAPEGKQTAWAYCHVPNGSKQDLTSIIENQVERFAPGFKDRIIAKHTMNTEQMEAHNRNYIGGDINGGILDLGQLFTRPALRWSPYRTSAKGLYICSSSTPPGGGVHGMCGYNAGKRVLKDIFNIKIR</sequence>
<dbReference type="AlphaFoldDB" id="A0A7G9QG86"/>